<dbReference type="InterPro" id="IPR036637">
    <property type="entry name" value="Phosphohistidine_dom_sf"/>
</dbReference>
<dbReference type="EMBL" id="LLWH01000176">
    <property type="protein sequence ID" value="KQB53162.1"/>
    <property type="molecule type" value="Genomic_DNA"/>
</dbReference>
<dbReference type="GO" id="GO:0016301">
    <property type="term" value="F:kinase activity"/>
    <property type="evidence" value="ECO:0007669"/>
    <property type="project" value="InterPro"/>
</dbReference>
<dbReference type="NCBIfam" id="NF004508">
    <property type="entry name" value="PRK05849.1"/>
    <property type="match status" value="1"/>
</dbReference>
<dbReference type="InterPro" id="IPR008279">
    <property type="entry name" value="PEP-util_enz_mobile_dom"/>
</dbReference>
<dbReference type="SUPFAM" id="SSF52009">
    <property type="entry name" value="Phosphohistidine domain"/>
    <property type="match status" value="1"/>
</dbReference>
<dbReference type="PANTHER" id="PTHR43615">
    <property type="entry name" value="PHOSPHOENOLPYRUVATE SYNTHASE-RELATED"/>
    <property type="match status" value="1"/>
</dbReference>
<keyword evidence="4" id="KW-1185">Reference proteome</keyword>
<dbReference type="RefSeq" id="WP_055103470.1">
    <property type="nucleotide sequence ID" value="NZ_LLWH01000176.1"/>
</dbReference>
<organism evidence="3 4">
    <name type="scientific">Pseudomonas endophytica</name>
    <dbReference type="NCBI Taxonomy" id="1563157"/>
    <lineage>
        <taxon>Bacteria</taxon>
        <taxon>Pseudomonadati</taxon>
        <taxon>Pseudomonadota</taxon>
        <taxon>Gammaproteobacteria</taxon>
        <taxon>Pseudomonadales</taxon>
        <taxon>Pseudomonadaceae</taxon>
        <taxon>Pseudomonas</taxon>
    </lineage>
</organism>
<dbReference type="STRING" id="1563157.AQS70_02885"/>
<evidence type="ECO:0008006" key="5">
    <source>
        <dbReference type="Google" id="ProtNLM"/>
    </source>
</evidence>
<feature type="domain" description="Pyruvate phosphate dikinase AMP/ATP-binding" evidence="2">
    <location>
        <begin position="53"/>
        <end position="155"/>
    </location>
</feature>
<dbReference type="PANTHER" id="PTHR43615:SF1">
    <property type="entry name" value="PPDK_N DOMAIN-CONTAINING PROTEIN"/>
    <property type="match status" value="1"/>
</dbReference>
<dbReference type="InterPro" id="IPR051549">
    <property type="entry name" value="PEP_Utilizing_Enz"/>
</dbReference>
<accession>A0A0Q0X7V6</accession>
<dbReference type="AlphaFoldDB" id="A0A0Q0X7V6"/>
<dbReference type="Gene3D" id="3.30.1490.20">
    <property type="entry name" value="ATP-grasp fold, A domain"/>
    <property type="match status" value="1"/>
</dbReference>
<dbReference type="Gene3D" id="3.50.30.10">
    <property type="entry name" value="Phosphohistidine domain"/>
    <property type="match status" value="1"/>
</dbReference>
<dbReference type="Pfam" id="PF00391">
    <property type="entry name" value="PEP-utilizers"/>
    <property type="match status" value="1"/>
</dbReference>
<evidence type="ECO:0000259" key="1">
    <source>
        <dbReference type="Pfam" id="PF00391"/>
    </source>
</evidence>
<dbReference type="OrthoDB" id="3590125at2"/>
<proteinExistence type="predicted"/>
<evidence type="ECO:0000313" key="3">
    <source>
        <dbReference type="EMBL" id="KQB53162.1"/>
    </source>
</evidence>
<name>A0A0Q0X7V6_9PSED</name>
<sequence>MQSKTLARPFQFTGKAGTLESLAPFLNTGRVLPLIRFTVSHWRSQPQAILDCCEQRFGDRYLIVRSSSLSEDQEGTSQAGMYDSIGNVCGALALKQSIEKVIRSYGQARECDEVLIQSMATGVLASGVAMTRDPETGLAYYVVNYVPGYGTDGVTAGTDTVHSFVALKSRCSLEPVALKGLFDLLAEVEQLTDRDALDIEFAITDDGPLLFQVRPMTGQGVESIAPHSDLTLHSVLDSEVLLLEGLAQKMRAPGHSFNAFLGLMPDWNPAEMIGVKPRPLAYSLYKELITDVNWASARFRYGYRDMRNKPLMYQLSGSPYICIPYSVESFIPAALPLSIVNSAVARCCDHLAANPSLHDKIEFSIIPTCFTPQLAAMPASFIPAFTGLSAAQHTLYLAELKRVTEHIISDEGPFYSDLTRLPRIQQRIERLGTHQQNEDPLQQLRHALAEAKVVGEIFSGVARAAFVATAIIKSLEAMQRIPAGFTDLLIGGVRTIGRKMADDFRILHKEAFLRLHGHVRPGTYDVRVARYDETPDAYFDWSSPLQRVHRDEGPRVISREIHNAVQQAFNECQLRVTAEHFFKFFDAAVAGREKVKYMYGAFVSQALKAFGSWGQGHQLSREELSFARLDDFIGHCEEVGLETIRHQLACNRARWQSTQSIRTPVIVCKPQDLLYHAIETCNPNFITRTATEAPVVVLRAEDTRQLDIEGCIVLIESADPGFDWIFTHRIAGFITAYGGENSHMSIRAREFSIPAAIGVGQTKFRHLLASTRLILDCAERRIQVLS</sequence>
<comment type="caution">
    <text evidence="3">The sequence shown here is derived from an EMBL/GenBank/DDBJ whole genome shotgun (WGS) entry which is preliminary data.</text>
</comment>
<evidence type="ECO:0000259" key="2">
    <source>
        <dbReference type="Pfam" id="PF01326"/>
    </source>
</evidence>
<dbReference type="Proteomes" id="UP000050342">
    <property type="component" value="Unassembled WGS sequence"/>
</dbReference>
<dbReference type="InterPro" id="IPR013815">
    <property type="entry name" value="ATP_grasp_subdomain_1"/>
</dbReference>
<dbReference type="GO" id="GO:0005524">
    <property type="term" value="F:ATP binding"/>
    <property type="evidence" value="ECO:0007669"/>
    <property type="project" value="InterPro"/>
</dbReference>
<evidence type="ECO:0000313" key="4">
    <source>
        <dbReference type="Proteomes" id="UP000050342"/>
    </source>
</evidence>
<dbReference type="Pfam" id="PF01326">
    <property type="entry name" value="PPDK_N"/>
    <property type="match status" value="1"/>
</dbReference>
<feature type="domain" description="PEP-utilising enzyme mobile" evidence="1">
    <location>
        <begin position="709"/>
        <end position="779"/>
    </location>
</feature>
<gene>
    <name evidence="3" type="ORF">AQS70_02885</name>
</gene>
<reference evidence="3 4" key="1">
    <citation type="submission" date="2015-10" db="EMBL/GenBank/DDBJ databases">
        <title>Pseudomonas helleri sp. nov. and Pseudomonas weihenstephanensis sp. nov., isolated from raw cows milk.</title>
        <authorList>
            <person name="Von Neubeck M."/>
            <person name="Huptas C."/>
            <person name="Wenning M."/>
            <person name="Scherer S."/>
        </authorList>
    </citation>
    <scope>NUCLEOTIDE SEQUENCE [LARGE SCALE GENOMIC DNA]</scope>
    <source>
        <strain evidence="3 4">BSTT44</strain>
    </source>
</reference>
<dbReference type="InterPro" id="IPR002192">
    <property type="entry name" value="PPDK_AMP/ATP-bd"/>
</dbReference>
<protein>
    <recommendedName>
        <fullName evidence="5">Phosphoenolpyruvate synthase</fullName>
    </recommendedName>
</protein>
<dbReference type="SUPFAM" id="SSF56059">
    <property type="entry name" value="Glutathione synthetase ATP-binding domain-like"/>
    <property type="match status" value="1"/>
</dbReference>
<dbReference type="Gene3D" id="3.30.470.20">
    <property type="entry name" value="ATP-grasp fold, B domain"/>
    <property type="match status" value="1"/>
</dbReference>